<dbReference type="GeneID" id="20079957"/>
<proteinExistence type="predicted"/>
<accession>A0A024ULK8</accession>
<dbReference type="VEuPathDB" id="FungiDB:H310_02907"/>
<organism evidence="2">
    <name type="scientific">Aphanomyces invadans</name>
    <dbReference type="NCBI Taxonomy" id="157072"/>
    <lineage>
        <taxon>Eukaryota</taxon>
        <taxon>Sar</taxon>
        <taxon>Stramenopiles</taxon>
        <taxon>Oomycota</taxon>
        <taxon>Saprolegniomycetes</taxon>
        <taxon>Saprolegniales</taxon>
        <taxon>Verrucalvaceae</taxon>
        <taxon>Aphanomyces</taxon>
    </lineage>
</organism>
<dbReference type="AlphaFoldDB" id="A0A024ULK8"/>
<gene>
    <name evidence="2" type="ORF">H310_02907</name>
</gene>
<feature type="region of interest" description="Disordered" evidence="1">
    <location>
        <begin position="33"/>
        <end position="56"/>
    </location>
</feature>
<name>A0A024ULK8_9STRA</name>
<sequence length="317" mass="35275">MCLQRVPGSRRISKVSAAMESFVAALPVRRTRSENVTSPHGQVNRMGDGKLRRNDPVMGRRWNHVTDEATLRQRSAIKHFPNVPLCSAKNTLRCMCYSSSAAWGRPPRLCPKHYTVPCQLFYDTTTYSNKRKNARLHATWHASATRRSSGAIAAQGGKVGWDCGLGRRLRFALRNSEDTAIDSSSSLATTWLLSLRKASSSCLSSFLRRRRISGVRPDSTDAVGSYRCMPRIPDDLSNFLLSRMGKQLSLALRYWRSRIPAVASGRRPSLKSADNRSVYSISASVHPPDRQLRLDDVVVCSLGLRTEATPSEARDGV</sequence>
<protein>
    <submittedName>
        <fullName evidence="2">Uncharacterized protein</fullName>
    </submittedName>
</protein>
<reference evidence="2" key="1">
    <citation type="submission" date="2013-12" db="EMBL/GenBank/DDBJ databases">
        <title>The Genome Sequence of Aphanomyces invadans NJM9701.</title>
        <authorList>
            <consortium name="The Broad Institute Genomics Platform"/>
            <person name="Russ C."/>
            <person name="Tyler B."/>
            <person name="van West P."/>
            <person name="Dieguez-Uribeondo J."/>
            <person name="Young S.K."/>
            <person name="Zeng Q."/>
            <person name="Gargeya S."/>
            <person name="Fitzgerald M."/>
            <person name="Abouelleil A."/>
            <person name="Alvarado L."/>
            <person name="Chapman S.B."/>
            <person name="Gainer-Dewar J."/>
            <person name="Goldberg J."/>
            <person name="Griggs A."/>
            <person name="Gujja S."/>
            <person name="Hansen M."/>
            <person name="Howarth C."/>
            <person name="Imamovic A."/>
            <person name="Ireland A."/>
            <person name="Larimer J."/>
            <person name="McCowan C."/>
            <person name="Murphy C."/>
            <person name="Pearson M."/>
            <person name="Poon T.W."/>
            <person name="Priest M."/>
            <person name="Roberts A."/>
            <person name="Saif S."/>
            <person name="Shea T."/>
            <person name="Sykes S."/>
            <person name="Wortman J."/>
            <person name="Nusbaum C."/>
            <person name="Birren B."/>
        </authorList>
    </citation>
    <scope>NUCLEOTIDE SEQUENCE [LARGE SCALE GENOMIC DNA]</scope>
    <source>
        <strain evidence="2">NJM9701</strain>
    </source>
</reference>
<evidence type="ECO:0000256" key="1">
    <source>
        <dbReference type="SAM" id="MobiDB-lite"/>
    </source>
</evidence>
<evidence type="ECO:0000313" key="2">
    <source>
        <dbReference type="EMBL" id="ETW06742.1"/>
    </source>
</evidence>
<dbReference type="EMBL" id="KI913955">
    <property type="protein sequence ID" value="ETW06742.1"/>
    <property type="molecule type" value="Genomic_DNA"/>
</dbReference>
<dbReference type="RefSeq" id="XP_008864817.1">
    <property type="nucleotide sequence ID" value="XM_008866595.1"/>
</dbReference>